<keyword evidence="2" id="KW-0732">Signal</keyword>
<protein>
    <recommendedName>
        <fullName evidence="5">Lipoprotein</fullName>
    </recommendedName>
</protein>
<evidence type="ECO:0000256" key="1">
    <source>
        <dbReference type="SAM" id="MobiDB-lite"/>
    </source>
</evidence>
<evidence type="ECO:0008006" key="5">
    <source>
        <dbReference type="Google" id="ProtNLM"/>
    </source>
</evidence>
<feature type="region of interest" description="Disordered" evidence="1">
    <location>
        <begin position="27"/>
        <end position="56"/>
    </location>
</feature>
<dbReference type="OrthoDB" id="9947347at2"/>
<dbReference type="AlphaFoldDB" id="L7U5N3"/>
<organism evidence="3 4">
    <name type="scientific">Myxococcus stipitatus (strain DSM 14675 / JCM 12634 / Mx s8)</name>
    <dbReference type="NCBI Taxonomy" id="1278073"/>
    <lineage>
        <taxon>Bacteria</taxon>
        <taxon>Pseudomonadati</taxon>
        <taxon>Myxococcota</taxon>
        <taxon>Myxococcia</taxon>
        <taxon>Myxococcales</taxon>
        <taxon>Cystobacterineae</taxon>
        <taxon>Myxococcaceae</taxon>
        <taxon>Myxococcus</taxon>
    </lineage>
</organism>
<feature type="compositionally biased region" description="Polar residues" evidence="1">
    <location>
        <begin position="27"/>
        <end position="43"/>
    </location>
</feature>
<dbReference type="Proteomes" id="UP000011131">
    <property type="component" value="Chromosome"/>
</dbReference>
<keyword evidence="4" id="KW-1185">Reference proteome</keyword>
<evidence type="ECO:0000256" key="2">
    <source>
        <dbReference type="SAM" id="SignalP"/>
    </source>
</evidence>
<dbReference type="PROSITE" id="PS51257">
    <property type="entry name" value="PROKAR_LIPOPROTEIN"/>
    <property type="match status" value="1"/>
</dbReference>
<dbReference type="PATRIC" id="fig|1278073.3.peg.1601"/>
<dbReference type="KEGG" id="msd:MYSTI_01557"/>
<feature type="region of interest" description="Disordered" evidence="1">
    <location>
        <begin position="80"/>
        <end position="103"/>
    </location>
</feature>
<feature type="chain" id="PRO_5003984038" description="Lipoprotein" evidence="2">
    <location>
        <begin position="20"/>
        <end position="103"/>
    </location>
</feature>
<feature type="signal peptide" evidence="2">
    <location>
        <begin position="1"/>
        <end position="19"/>
    </location>
</feature>
<dbReference type="EMBL" id="CP004025">
    <property type="protein sequence ID" value="AGC42892.1"/>
    <property type="molecule type" value="Genomic_DNA"/>
</dbReference>
<dbReference type="HOGENOM" id="CLU_2260712_0_0_7"/>
<proteinExistence type="predicted"/>
<dbReference type="RefSeq" id="WP_015347154.1">
    <property type="nucleotide sequence ID" value="NC_020126.1"/>
</dbReference>
<evidence type="ECO:0000313" key="4">
    <source>
        <dbReference type="Proteomes" id="UP000011131"/>
    </source>
</evidence>
<evidence type="ECO:0000313" key="3">
    <source>
        <dbReference type="EMBL" id="AGC42892.1"/>
    </source>
</evidence>
<sequence>MKSISRVLLLSATLGGVFAACVTQSVASSSRVPKSAPASTRSQVAREPDSAALANKHVTEKNYLRQLKRMEREIAAAEGRLQGLEVTPARPQEPLSSGGGLSK</sequence>
<gene>
    <name evidence="3" type="ordered locus">MYSTI_01557</name>
</gene>
<accession>L7U5N3</accession>
<name>L7U5N3_MYXSD</name>
<reference evidence="3 4" key="1">
    <citation type="journal article" date="2013" name="Genome Announc.">
        <title>Complete genome sequence of Myxococcus stipitatus strain DSM 14675, a fruiting myxobacterium.</title>
        <authorList>
            <person name="Huntley S."/>
            <person name="Kneip S."/>
            <person name="Treuner-Lange A."/>
            <person name="Sogaard-Andersen L."/>
        </authorList>
    </citation>
    <scope>NUCLEOTIDE SEQUENCE [LARGE SCALE GENOMIC DNA]</scope>
    <source>
        <strain evidence="4">DSM 14675 / JCM 12634 / Mx s8</strain>
    </source>
</reference>